<dbReference type="InterPro" id="IPR036390">
    <property type="entry name" value="WH_DNA-bd_sf"/>
</dbReference>
<dbReference type="RefSeq" id="WP_161547036.1">
    <property type="nucleotide sequence ID" value="NZ_CP046377.1"/>
</dbReference>
<feature type="compositionally biased region" description="Polar residues" evidence="1">
    <location>
        <begin position="158"/>
        <end position="168"/>
    </location>
</feature>
<feature type="compositionally biased region" description="Basic and acidic residues" evidence="1">
    <location>
        <begin position="119"/>
        <end position="128"/>
    </location>
</feature>
<name>A0AAP9IIX1_9GAMM</name>
<dbReference type="SUPFAM" id="SSF46785">
    <property type="entry name" value="Winged helix' DNA-binding domain"/>
    <property type="match status" value="1"/>
</dbReference>
<protein>
    <submittedName>
        <fullName evidence="2">GntR family transcriptional regulator</fullName>
    </submittedName>
</protein>
<dbReference type="Gene3D" id="1.10.10.10">
    <property type="entry name" value="Winged helix-like DNA-binding domain superfamily/Winged helix DNA-binding domain"/>
    <property type="match status" value="1"/>
</dbReference>
<dbReference type="EMBL" id="CP046377">
    <property type="protein sequence ID" value="QHQ25870.1"/>
    <property type="molecule type" value="Genomic_DNA"/>
</dbReference>
<evidence type="ECO:0000256" key="1">
    <source>
        <dbReference type="SAM" id="MobiDB-lite"/>
    </source>
</evidence>
<accession>A0AAP9IIX1</accession>
<dbReference type="AlphaFoldDB" id="A0AAP9IIX1"/>
<evidence type="ECO:0000313" key="2">
    <source>
        <dbReference type="EMBL" id="QHQ25870.1"/>
    </source>
</evidence>
<dbReference type="Pfam" id="PF13730">
    <property type="entry name" value="HTH_36"/>
    <property type="match status" value="1"/>
</dbReference>
<sequence length="308" mass="33556">MSSKLTGHVWEACAANGIKNTKLLIMVRLADYSNDDGISYPSVETIARQLGAGESTIRGAMAELEEAGWLYREGRRKGNRNSSNLYYLNAERLEEVALQEIAKVKAARLAKRVSNSHPPESDGSKSDPLKSGGSNGFHPPESGAKACFDPPESGGDPQVSSTHDPQVNSKHESQGTPARKVALKSPLAEFDFSAFPTPPSDQVWGDYVKHRKAKRALITQTVVNILGQELTKAANAGWTVDQALGEAMAAGWQGLKFEWLANRNQSGRGVVPLNKQEALEARNAQAFEEWLQEEAQALDNRGNIDGRY</sequence>
<feature type="region of interest" description="Disordered" evidence="1">
    <location>
        <begin position="110"/>
        <end position="179"/>
    </location>
</feature>
<reference evidence="3" key="1">
    <citation type="submission" date="2019-11" db="EMBL/GenBank/DDBJ databases">
        <authorList>
            <person name="Jee S."/>
        </authorList>
    </citation>
    <scope>NUCLEOTIDE SEQUENCE [LARGE SCALE GENOMIC DNA]</scope>
    <source>
        <strain evidence="3">PZ1</strain>
    </source>
</reference>
<proteinExistence type="predicted"/>
<evidence type="ECO:0000313" key="3">
    <source>
        <dbReference type="Proteomes" id="UP000464054"/>
    </source>
</evidence>
<organism evidence="2 3">
    <name type="scientific">Pectobacterium parvum</name>
    <dbReference type="NCBI Taxonomy" id="2778550"/>
    <lineage>
        <taxon>Bacteria</taxon>
        <taxon>Pseudomonadati</taxon>
        <taxon>Pseudomonadota</taxon>
        <taxon>Gammaproteobacteria</taxon>
        <taxon>Enterobacterales</taxon>
        <taxon>Pectobacteriaceae</taxon>
        <taxon>Pectobacterium</taxon>
    </lineage>
</organism>
<gene>
    <name evidence="2" type="ORF">GMX10_18925</name>
</gene>
<dbReference type="Proteomes" id="UP000464054">
    <property type="component" value="Chromosome"/>
</dbReference>
<dbReference type="InterPro" id="IPR036388">
    <property type="entry name" value="WH-like_DNA-bd_sf"/>
</dbReference>